<protein>
    <submittedName>
        <fullName evidence="1">Uncharacterized protein</fullName>
    </submittedName>
</protein>
<sequence length="293" mass="32614">MTIDRIVFGDNQFFGINHMSQDKAQERAERFAKLDNVMAVYDHAIEAGIEGIMLNSNDRAKGICDRFRAEPEKYGHLRWYPSIPYPHKYASMVNDKGMVGAVQEILFAQGAKSAFGKMLKGGMAVATLDAVKLMKMLVDQEMEIYHDLDVRVVFLQNIIVDLMLGYDVAEPFVAYCEHIRKKYGAYPGLITQNLPFLRRKLIEWGIEDVVICASINKIGYLQSPGVEEYEAVLAENDGEKYPIMAMSTLASGAVPAPEAYEYINRLNVQSVVFGASSPGNIKQSVSLIEGAPA</sequence>
<accession>A0ABQ1FGF4</accession>
<name>A0ABQ1FGF4_9SPHN</name>
<gene>
    <name evidence="1" type="ORF">GCM10010923_23440</name>
</gene>
<keyword evidence="2" id="KW-1185">Reference proteome</keyword>
<dbReference type="Proteomes" id="UP000603317">
    <property type="component" value="Unassembled WGS sequence"/>
</dbReference>
<comment type="caution">
    <text evidence="1">The sequence shown here is derived from an EMBL/GenBank/DDBJ whole genome shotgun (WGS) entry which is preliminary data.</text>
</comment>
<evidence type="ECO:0000313" key="1">
    <source>
        <dbReference type="EMBL" id="GGA12039.1"/>
    </source>
</evidence>
<proteinExistence type="predicted"/>
<dbReference type="RefSeq" id="WP_188642866.1">
    <property type="nucleotide sequence ID" value="NZ_BMID01000001.1"/>
</dbReference>
<reference evidence="2" key="1">
    <citation type="journal article" date="2019" name="Int. J. Syst. Evol. Microbiol.">
        <title>The Global Catalogue of Microorganisms (GCM) 10K type strain sequencing project: providing services to taxonomists for standard genome sequencing and annotation.</title>
        <authorList>
            <consortium name="The Broad Institute Genomics Platform"/>
            <consortium name="The Broad Institute Genome Sequencing Center for Infectious Disease"/>
            <person name="Wu L."/>
            <person name="Ma J."/>
        </authorList>
    </citation>
    <scope>NUCLEOTIDE SEQUENCE [LARGE SCALE GENOMIC DNA]</scope>
    <source>
        <strain evidence="2">CGMCC 1.15297</strain>
    </source>
</reference>
<evidence type="ECO:0000313" key="2">
    <source>
        <dbReference type="Proteomes" id="UP000603317"/>
    </source>
</evidence>
<dbReference type="EMBL" id="BMID01000001">
    <property type="protein sequence ID" value="GGA12039.1"/>
    <property type="molecule type" value="Genomic_DNA"/>
</dbReference>
<organism evidence="1 2">
    <name type="scientific">Blastomonas marina</name>
    <dbReference type="NCBI Taxonomy" id="1867408"/>
    <lineage>
        <taxon>Bacteria</taxon>
        <taxon>Pseudomonadati</taxon>
        <taxon>Pseudomonadota</taxon>
        <taxon>Alphaproteobacteria</taxon>
        <taxon>Sphingomonadales</taxon>
        <taxon>Sphingomonadaceae</taxon>
        <taxon>Blastomonas</taxon>
    </lineage>
</organism>